<dbReference type="InterPro" id="IPR001753">
    <property type="entry name" value="Enoyl-CoA_hydra/iso"/>
</dbReference>
<dbReference type="PANTHER" id="PTHR43459:SF1">
    <property type="entry name" value="EG:BACN32G11.4 PROTEIN"/>
    <property type="match status" value="1"/>
</dbReference>
<dbReference type="CDD" id="cd06558">
    <property type="entry name" value="crotonase-like"/>
    <property type="match status" value="1"/>
</dbReference>
<dbReference type="Pfam" id="PF00378">
    <property type="entry name" value="ECH_1"/>
    <property type="match status" value="1"/>
</dbReference>
<dbReference type="STRING" id="889306.KP78_19380"/>
<proteinExistence type="inferred from homology"/>
<dbReference type="EMBL" id="JXRP01000017">
    <property type="protein sequence ID" value="KIL45589.1"/>
    <property type="molecule type" value="Genomic_DNA"/>
</dbReference>
<dbReference type="InterPro" id="IPR014748">
    <property type="entry name" value="Enoyl-CoA_hydra_C"/>
</dbReference>
<evidence type="ECO:0000313" key="2">
    <source>
        <dbReference type="EMBL" id="KIL45589.1"/>
    </source>
</evidence>
<dbReference type="AlphaFoldDB" id="A0A0C2RV33"/>
<keyword evidence="3" id="KW-1185">Reference proteome</keyword>
<dbReference type="PANTHER" id="PTHR43459">
    <property type="entry name" value="ENOYL-COA HYDRATASE"/>
    <property type="match status" value="1"/>
</dbReference>
<protein>
    <recommendedName>
        <fullName evidence="4">Enoyl-CoA hydratase</fullName>
    </recommendedName>
</protein>
<sequence length="276" mass="30469">MNGHSFYKGDGKMGIKTDYKKIKVSVEGTVGWVSLNQPDRLNALQTDLMLEMAQALKELNREPDINIVVLKGEGRAFCSGGDIKSMLESNGEEHFQRMMEAASDVSMTLYSMDKLTISAIHGAAAGLGYSLALATDIIVAEEGSKLAMNFIGIGLVPDGGGHYFLKERIGASKAMQLIWAGDVMNGHEAQAVGLIDHVVAEGKVMAEVKALVQSYQARPLKAMLETKSILRRGQWRELKKVLEMEQEAQWRMRQTEDHQEGIRAFVGKRKPNFKGQ</sequence>
<comment type="similarity">
    <text evidence="1">Belongs to the enoyl-CoA hydratase/isomerase family.</text>
</comment>
<dbReference type="Gene3D" id="1.10.12.10">
    <property type="entry name" value="Lyase 2-enoyl-coa Hydratase, Chain A, domain 2"/>
    <property type="match status" value="1"/>
</dbReference>
<dbReference type="GO" id="GO:0003824">
    <property type="term" value="F:catalytic activity"/>
    <property type="evidence" value="ECO:0007669"/>
    <property type="project" value="UniProtKB-ARBA"/>
</dbReference>
<evidence type="ECO:0008006" key="4">
    <source>
        <dbReference type="Google" id="ProtNLM"/>
    </source>
</evidence>
<name>A0A0C2RV33_9BACL</name>
<reference evidence="2 3" key="1">
    <citation type="submission" date="2015-01" db="EMBL/GenBank/DDBJ databases">
        <title>Genome sequencing of Jeotgalibacillus soli.</title>
        <authorList>
            <person name="Goh K.M."/>
            <person name="Chan K.-G."/>
            <person name="Yaakop A.S."/>
            <person name="Ee R."/>
            <person name="Gan H.M."/>
            <person name="Chan C.S."/>
        </authorList>
    </citation>
    <scope>NUCLEOTIDE SEQUENCE [LARGE SCALE GENOMIC DNA]</scope>
    <source>
        <strain evidence="2 3">P9</strain>
    </source>
</reference>
<dbReference type="Gene3D" id="3.90.226.10">
    <property type="entry name" value="2-enoyl-CoA Hydratase, Chain A, domain 1"/>
    <property type="match status" value="1"/>
</dbReference>
<accession>A0A0C2RV33</accession>
<dbReference type="InterPro" id="IPR029045">
    <property type="entry name" value="ClpP/crotonase-like_dom_sf"/>
</dbReference>
<organism evidence="2 3">
    <name type="scientific">Jeotgalibacillus soli</name>
    <dbReference type="NCBI Taxonomy" id="889306"/>
    <lineage>
        <taxon>Bacteria</taxon>
        <taxon>Bacillati</taxon>
        <taxon>Bacillota</taxon>
        <taxon>Bacilli</taxon>
        <taxon>Bacillales</taxon>
        <taxon>Caryophanaceae</taxon>
        <taxon>Jeotgalibacillus</taxon>
    </lineage>
</organism>
<evidence type="ECO:0000313" key="3">
    <source>
        <dbReference type="Proteomes" id="UP000031938"/>
    </source>
</evidence>
<dbReference type="SUPFAM" id="SSF52096">
    <property type="entry name" value="ClpP/crotonase"/>
    <property type="match status" value="1"/>
</dbReference>
<gene>
    <name evidence="2" type="ORF">KP78_19380</name>
</gene>
<dbReference type="PATRIC" id="fig|889306.3.peg.1956"/>
<dbReference type="Proteomes" id="UP000031938">
    <property type="component" value="Unassembled WGS sequence"/>
</dbReference>
<comment type="caution">
    <text evidence="2">The sequence shown here is derived from an EMBL/GenBank/DDBJ whole genome shotgun (WGS) entry which is preliminary data.</text>
</comment>
<evidence type="ECO:0000256" key="1">
    <source>
        <dbReference type="ARBA" id="ARBA00005254"/>
    </source>
</evidence>
<dbReference type="NCBIfam" id="NF005804">
    <property type="entry name" value="PRK07659.1"/>
    <property type="match status" value="1"/>
</dbReference>